<reference evidence="3" key="1">
    <citation type="journal article" date="2014" name="Front. Microbiol.">
        <title>High frequency of phylogenetically diverse reductive dehalogenase-homologous genes in deep subseafloor sedimentary metagenomes.</title>
        <authorList>
            <person name="Kawai M."/>
            <person name="Futagami T."/>
            <person name="Toyoda A."/>
            <person name="Takaki Y."/>
            <person name="Nishi S."/>
            <person name="Hori S."/>
            <person name="Arai W."/>
            <person name="Tsubouchi T."/>
            <person name="Morono Y."/>
            <person name="Uchiyama I."/>
            <person name="Ito T."/>
            <person name="Fujiyama A."/>
            <person name="Inagaki F."/>
            <person name="Takami H."/>
        </authorList>
    </citation>
    <scope>NUCLEOTIDE SEQUENCE</scope>
    <source>
        <strain evidence="3">Expedition CK06-06</strain>
    </source>
</reference>
<evidence type="ECO:0000313" key="3">
    <source>
        <dbReference type="EMBL" id="GAG75472.1"/>
    </source>
</evidence>
<comment type="caution">
    <text evidence="3">The sequence shown here is derived from an EMBL/GenBank/DDBJ whole genome shotgun (WGS) entry which is preliminary data.</text>
</comment>
<name>X1B2E0_9ZZZZ</name>
<protein>
    <recommendedName>
        <fullName evidence="2">Zinc-ribbon domain-containing protein</fullName>
    </recommendedName>
</protein>
<evidence type="ECO:0000259" key="2">
    <source>
        <dbReference type="Pfam" id="PF13240"/>
    </source>
</evidence>
<evidence type="ECO:0000256" key="1">
    <source>
        <dbReference type="SAM" id="Phobius"/>
    </source>
</evidence>
<keyword evidence="1" id="KW-0812">Transmembrane</keyword>
<feature type="non-terminal residue" evidence="3">
    <location>
        <position position="1"/>
    </location>
</feature>
<dbReference type="Pfam" id="PF13240">
    <property type="entry name" value="Zn_Ribbon_1"/>
    <property type="match status" value="1"/>
</dbReference>
<sequence length="96" mass="10027">LTDRPFVLAVITAILEGCLIGGVFGAFIGSLKYKPGEEGEGGKVKSYAEPEFGTAEKGEVEKKAAIASTEATNFCMQCGAKLEPEDTFCTKCGAKA</sequence>
<dbReference type="InterPro" id="IPR026870">
    <property type="entry name" value="Zinc_ribbon_dom"/>
</dbReference>
<dbReference type="InterPro" id="IPR038587">
    <property type="entry name" value="Ribosomal_eL40_sf"/>
</dbReference>
<gene>
    <name evidence="3" type="ORF">S01H4_32790</name>
</gene>
<keyword evidence="1" id="KW-0472">Membrane</keyword>
<dbReference type="AlphaFoldDB" id="X1B2E0"/>
<feature type="domain" description="Zinc-ribbon" evidence="2">
    <location>
        <begin position="74"/>
        <end position="95"/>
    </location>
</feature>
<feature type="transmembrane region" description="Helical" evidence="1">
    <location>
        <begin position="6"/>
        <end position="28"/>
    </location>
</feature>
<accession>X1B2E0</accession>
<dbReference type="Gene3D" id="4.10.1060.50">
    <property type="match status" value="1"/>
</dbReference>
<organism evidence="3">
    <name type="scientific">marine sediment metagenome</name>
    <dbReference type="NCBI Taxonomy" id="412755"/>
    <lineage>
        <taxon>unclassified sequences</taxon>
        <taxon>metagenomes</taxon>
        <taxon>ecological metagenomes</taxon>
    </lineage>
</organism>
<keyword evidence="1" id="KW-1133">Transmembrane helix</keyword>
<proteinExistence type="predicted"/>
<dbReference type="EMBL" id="BART01017187">
    <property type="protein sequence ID" value="GAG75472.1"/>
    <property type="molecule type" value="Genomic_DNA"/>
</dbReference>